<name>C5P4P2_COCP7</name>
<evidence type="ECO:0000256" key="5">
    <source>
        <dbReference type="ARBA" id="ARBA00022857"/>
    </source>
</evidence>
<reference evidence="8 9" key="1">
    <citation type="journal article" date="2009" name="Genome Res.">
        <title>Comparative genomic analyses of the human fungal pathogens Coccidioides and their relatives.</title>
        <authorList>
            <person name="Sharpton T.J."/>
            <person name="Stajich J.E."/>
            <person name="Rounsley S.D."/>
            <person name="Gardner M.J."/>
            <person name="Wortman J.R."/>
            <person name="Jordar V.S."/>
            <person name="Maiti R."/>
            <person name="Kodira C.D."/>
            <person name="Neafsey D.E."/>
            <person name="Zeng Q."/>
            <person name="Hung C.-Y."/>
            <person name="McMahan C."/>
            <person name="Muszewska A."/>
            <person name="Grynberg M."/>
            <person name="Mandel M.A."/>
            <person name="Kellner E.M."/>
            <person name="Barker B.M."/>
            <person name="Galgiani J.N."/>
            <person name="Orbach M.J."/>
            <person name="Kirkland T.N."/>
            <person name="Cole G.T."/>
            <person name="Henn M.R."/>
            <person name="Birren B.W."/>
            <person name="Taylor J.W."/>
        </authorList>
    </citation>
    <scope>NUCLEOTIDE SEQUENCE [LARGE SCALE GENOMIC DNA]</scope>
    <source>
        <strain evidence="9">C735</strain>
    </source>
</reference>
<sequence length="554" mass="62450">MLFRDADADAERGVKAGHPCLLLIWRAELRAQCCQQLWLNLDEILWLQVNIAACWRGQPVKMAQRFPHVRTVAIVGAGAGGLTAAKYLLAEKCFDKIDIFEQRNRVGGVWNYSPASDKARLSIPIPQENANLPVEEPIWHSQGSYDGPETSEQIATFVSPLYNRLETNIPHTLMHYSDLPFAKDTQLFPKFETVFHYLEEYSQAVKHLIQFQIQVVDVRLEDRLAGTWAVTRKDLRSGVSRTDIYDAVVVANGHYNVPYVPSIPGISAWHNSYPGIISHSKSYCSSEAFRNKKVIVVGNSASGIDIGAQISRVCRAPLLSSSRSESYFTSKATDDRTEYPPIEEFLPPGRHNRAVRFANGVIEESVDAIVFCTGYLYSFPFLSTLDPPVVEDGSRALRVYQHMFYIEHPTLVFPVLNQKVIPFPVAEAQSAVFARVLSGRLALPAKEDMYEWERSNVAAKGAGKSFHVLAYPLDAEYLNFLHDWAASAETRPSLTRNGQGKEGPCWGEKEKWLRSRFTQIKQAFAARGEERHSCCVPEDLGFDFEGWKREQWTG</sequence>
<dbReference type="InterPro" id="IPR036188">
    <property type="entry name" value="FAD/NAD-bd_sf"/>
</dbReference>
<evidence type="ECO:0000256" key="3">
    <source>
        <dbReference type="ARBA" id="ARBA00022630"/>
    </source>
</evidence>
<protein>
    <submittedName>
        <fullName evidence="8">Flavin-binding monooxygenase-like family protein</fullName>
    </submittedName>
</protein>
<comment type="caution">
    <text evidence="8">The sequence shown here is derived from an EMBL/GenBank/DDBJ whole genome shotgun (WGS) entry which is preliminary data.</text>
</comment>
<dbReference type="HOGENOM" id="CLU_006909_5_0_1"/>
<gene>
    <name evidence="8" type="ORF">CPC735_030180</name>
</gene>
<proteinExistence type="inferred from homology"/>
<dbReference type="GO" id="GO:0050661">
    <property type="term" value="F:NADP binding"/>
    <property type="evidence" value="ECO:0007669"/>
    <property type="project" value="InterPro"/>
</dbReference>
<dbReference type="AlphaFoldDB" id="C5P4P2"/>
<dbReference type="PRINTS" id="PR00370">
    <property type="entry name" value="FMOXYGENASE"/>
</dbReference>
<dbReference type="InterPro" id="IPR020946">
    <property type="entry name" value="Flavin_mOase-like"/>
</dbReference>
<dbReference type="SUPFAM" id="SSF51905">
    <property type="entry name" value="FAD/NAD(P)-binding domain"/>
    <property type="match status" value="2"/>
</dbReference>
<keyword evidence="4" id="KW-0274">FAD</keyword>
<dbReference type="EMBL" id="ACFW01000025">
    <property type="protein sequence ID" value="EER27682.1"/>
    <property type="molecule type" value="Genomic_DNA"/>
</dbReference>
<dbReference type="InterPro" id="IPR000960">
    <property type="entry name" value="Flavin_mOase"/>
</dbReference>
<evidence type="ECO:0000313" key="9">
    <source>
        <dbReference type="Proteomes" id="UP000009084"/>
    </source>
</evidence>
<comment type="cofactor">
    <cofactor evidence="1">
        <name>FAD</name>
        <dbReference type="ChEBI" id="CHEBI:57692"/>
    </cofactor>
</comment>
<dbReference type="OrthoDB" id="66881at2759"/>
<dbReference type="Gene3D" id="3.50.50.60">
    <property type="entry name" value="FAD/NAD(P)-binding domain"/>
    <property type="match status" value="2"/>
</dbReference>
<dbReference type="KEGG" id="cpw:9695322"/>
<evidence type="ECO:0000256" key="6">
    <source>
        <dbReference type="ARBA" id="ARBA00023002"/>
    </source>
</evidence>
<keyword evidence="6" id="KW-0560">Oxidoreductase</keyword>
<dbReference type="Pfam" id="PF13450">
    <property type="entry name" value="NAD_binding_8"/>
    <property type="match status" value="1"/>
</dbReference>
<evidence type="ECO:0000256" key="2">
    <source>
        <dbReference type="ARBA" id="ARBA00009183"/>
    </source>
</evidence>
<dbReference type="VEuPathDB" id="FungiDB:CPC735_030180"/>
<dbReference type="Pfam" id="PF00743">
    <property type="entry name" value="FMO-like"/>
    <property type="match status" value="2"/>
</dbReference>
<keyword evidence="3" id="KW-0285">Flavoprotein</keyword>
<dbReference type="FunFam" id="3.50.50.60:FF:000138">
    <property type="entry name" value="Flavin-containing monooxygenase"/>
    <property type="match status" value="1"/>
</dbReference>
<comment type="similarity">
    <text evidence="2">Belongs to the FMO family.</text>
</comment>
<dbReference type="PANTHER" id="PTHR23023">
    <property type="entry name" value="DIMETHYLANILINE MONOOXYGENASE"/>
    <property type="match status" value="1"/>
</dbReference>
<keyword evidence="7 8" id="KW-0503">Monooxygenase</keyword>
<accession>C5P4P2</accession>
<evidence type="ECO:0000256" key="1">
    <source>
        <dbReference type="ARBA" id="ARBA00001974"/>
    </source>
</evidence>
<dbReference type="GO" id="GO:0050660">
    <property type="term" value="F:flavin adenine dinucleotide binding"/>
    <property type="evidence" value="ECO:0007669"/>
    <property type="project" value="InterPro"/>
</dbReference>
<dbReference type="Proteomes" id="UP000009084">
    <property type="component" value="Unassembled WGS sequence"/>
</dbReference>
<dbReference type="GO" id="GO:0004499">
    <property type="term" value="F:N,N-dimethylaniline monooxygenase activity"/>
    <property type="evidence" value="ECO:0007669"/>
    <property type="project" value="InterPro"/>
</dbReference>
<evidence type="ECO:0000256" key="7">
    <source>
        <dbReference type="ARBA" id="ARBA00023033"/>
    </source>
</evidence>
<evidence type="ECO:0000256" key="4">
    <source>
        <dbReference type="ARBA" id="ARBA00022827"/>
    </source>
</evidence>
<dbReference type="InterPro" id="IPR050346">
    <property type="entry name" value="FMO-like"/>
</dbReference>
<organism evidence="8 9">
    <name type="scientific">Coccidioides posadasii (strain C735)</name>
    <name type="common">Valley fever fungus</name>
    <dbReference type="NCBI Taxonomy" id="222929"/>
    <lineage>
        <taxon>Eukaryota</taxon>
        <taxon>Fungi</taxon>
        <taxon>Dikarya</taxon>
        <taxon>Ascomycota</taxon>
        <taxon>Pezizomycotina</taxon>
        <taxon>Eurotiomycetes</taxon>
        <taxon>Eurotiomycetidae</taxon>
        <taxon>Onygenales</taxon>
        <taxon>Onygenaceae</taxon>
        <taxon>Coccidioides</taxon>
    </lineage>
</organism>
<dbReference type="RefSeq" id="XP_003069827.1">
    <property type="nucleotide sequence ID" value="XM_003069781.1"/>
</dbReference>
<keyword evidence="5" id="KW-0521">NADP</keyword>
<evidence type="ECO:0000313" key="8">
    <source>
        <dbReference type="EMBL" id="EER27682.1"/>
    </source>
</evidence>